<gene>
    <name evidence="11" type="ORF">DBZ36_02855</name>
</gene>
<dbReference type="PANTHER" id="PTHR35011">
    <property type="entry name" value="2,3-DIKETO-L-GULONATE TRAP TRANSPORTER SMALL PERMEASE PROTEIN YIAM"/>
    <property type="match status" value="1"/>
</dbReference>
<organism evidence="11 12">
    <name type="scientific">Alginatibacterium sediminis</name>
    <dbReference type="NCBI Taxonomy" id="2164068"/>
    <lineage>
        <taxon>Bacteria</taxon>
        <taxon>Pseudomonadati</taxon>
        <taxon>Pseudomonadota</taxon>
        <taxon>Gammaproteobacteria</taxon>
        <taxon>Alteromonadales</taxon>
        <taxon>Alteromonadaceae</taxon>
        <taxon>Alginatibacterium</taxon>
    </lineage>
</organism>
<evidence type="ECO:0000256" key="7">
    <source>
        <dbReference type="ARBA" id="ARBA00023136"/>
    </source>
</evidence>
<sequence>MLKAMERALHTINAPISRWTANLAGFMLLVMTVIVLIQVAFRYVLNTPLSWTDESSRFLMIYMTYLCLPLIYLNDRNIAMSFVTDKLKGTRVYELLMIIAHVAALVLFAVWIYFGYTFFKTGSVMADSLPIPMYMVYAIPPVMLFISCFSALEKLCGSLHKLIHFNAVKQELKAAQAAE</sequence>
<dbReference type="RefSeq" id="WP_120353426.1">
    <property type="nucleotide sequence ID" value="NZ_RAQO01000003.1"/>
</dbReference>
<proteinExistence type="inferred from homology"/>
<protein>
    <recommendedName>
        <fullName evidence="9">TRAP transporter small permease protein</fullName>
    </recommendedName>
</protein>
<comment type="subunit">
    <text evidence="9">The complex comprises the extracytoplasmic solute receptor protein and the two transmembrane proteins.</text>
</comment>
<dbReference type="InterPro" id="IPR055348">
    <property type="entry name" value="DctQ"/>
</dbReference>
<dbReference type="GO" id="GO:0022857">
    <property type="term" value="F:transmembrane transporter activity"/>
    <property type="evidence" value="ECO:0007669"/>
    <property type="project" value="UniProtKB-UniRule"/>
</dbReference>
<evidence type="ECO:0000256" key="3">
    <source>
        <dbReference type="ARBA" id="ARBA00022475"/>
    </source>
</evidence>
<evidence type="ECO:0000256" key="6">
    <source>
        <dbReference type="ARBA" id="ARBA00022989"/>
    </source>
</evidence>
<dbReference type="AlphaFoldDB" id="A0A420EJR3"/>
<dbReference type="InterPro" id="IPR007387">
    <property type="entry name" value="TRAP_DctQ"/>
</dbReference>
<evidence type="ECO:0000256" key="8">
    <source>
        <dbReference type="ARBA" id="ARBA00038436"/>
    </source>
</evidence>
<keyword evidence="4 9" id="KW-0997">Cell inner membrane</keyword>
<keyword evidence="2 9" id="KW-0813">Transport</keyword>
<comment type="function">
    <text evidence="9">Part of the tripartite ATP-independent periplasmic (TRAP) transport system.</text>
</comment>
<feature type="transmembrane region" description="Helical" evidence="9">
    <location>
        <begin position="57"/>
        <end position="74"/>
    </location>
</feature>
<keyword evidence="6 9" id="KW-1133">Transmembrane helix</keyword>
<dbReference type="EMBL" id="RAQO01000003">
    <property type="protein sequence ID" value="RKF20898.1"/>
    <property type="molecule type" value="Genomic_DNA"/>
</dbReference>
<accession>A0A420EJR3</accession>
<keyword evidence="3" id="KW-1003">Cell membrane</keyword>
<comment type="subcellular location">
    <subcellularLocation>
        <location evidence="1 9">Cell inner membrane</location>
        <topology evidence="1 9">Multi-pass membrane protein</topology>
    </subcellularLocation>
</comment>
<evidence type="ECO:0000259" key="10">
    <source>
        <dbReference type="Pfam" id="PF04290"/>
    </source>
</evidence>
<feature type="domain" description="Tripartite ATP-independent periplasmic transporters DctQ component" evidence="10">
    <location>
        <begin position="31"/>
        <end position="158"/>
    </location>
</feature>
<evidence type="ECO:0000256" key="1">
    <source>
        <dbReference type="ARBA" id="ARBA00004429"/>
    </source>
</evidence>
<feature type="transmembrane region" description="Helical" evidence="9">
    <location>
        <begin position="21"/>
        <end position="45"/>
    </location>
</feature>
<keyword evidence="7 9" id="KW-0472">Membrane</keyword>
<keyword evidence="12" id="KW-1185">Reference proteome</keyword>
<evidence type="ECO:0000256" key="5">
    <source>
        <dbReference type="ARBA" id="ARBA00022692"/>
    </source>
</evidence>
<comment type="similarity">
    <text evidence="8 9">Belongs to the TRAP transporter small permease family.</text>
</comment>
<feature type="transmembrane region" description="Helical" evidence="9">
    <location>
        <begin position="134"/>
        <end position="152"/>
    </location>
</feature>
<dbReference type="Proteomes" id="UP000286482">
    <property type="component" value="Unassembled WGS sequence"/>
</dbReference>
<evidence type="ECO:0000256" key="4">
    <source>
        <dbReference type="ARBA" id="ARBA00022519"/>
    </source>
</evidence>
<evidence type="ECO:0000256" key="2">
    <source>
        <dbReference type="ARBA" id="ARBA00022448"/>
    </source>
</evidence>
<dbReference type="PANTHER" id="PTHR35011:SF2">
    <property type="entry name" value="2,3-DIKETO-L-GULONATE TRAP TRANSPORTER SMALL PERMEASE PROTEIN YIAM"/>
    <property type="match status" value="1"/>
</dbReference>
<reference evidence="11 12" key="1">
    <citation type="submission" date="2018-09" db="EMBL/GenBank/DDBJ databases">
        <authorList>
            <person name="Wang Z."/>
        </authorList>
    </citation>
    <scope>NUCLEOTIDE SEQUENCE [LARGE SCALE GENOMIC DNA]</scope>
    <source>
        <strain evidence="11 12">ALS 81</strain>
    </source>
</reference>
<feature type="transmembrane region" description="Helical" evidence="9">
    <location>
        <begin position="95"/>
        <end position="114"/>
    </location>
</feature>
<dbReference type="GO" id="GO:0005886">
    <property type="term" value="C:plasma membrane"/>
    <property type="evidence" value="ECO:0007669"/>
    <property type="project" value="UniProtKB-SubCell"/>
</dbReference>
<dbReference type="OrthoDB" id="2085311at2"/>
<keyword evidence="5 9" id="KW-0812">Transmembrane</keyword>
<dbReference type="Pfam" id="PF04290">
    <property type="entry name" value="DctQ"/>
    <property type="match status" value="1"/>
</dbReference>
<evidence type="ECO:0000313" key="12">
    <source>
        <dbReference type="Proteomes" id="UP000286482"/>
    </source>
</evidence>
<dbReference type="GO" id="GO:0015740">
    <property type="term" value="P:C4-dicarboxylate transport"/>
    <property type="evidence" value="ECO:0007669"/>
    <property type="project" value="TreeGrafter"/>
</dbReference>
<comment type="caution">
    <text evidence="11">The sequence shown here is derived from an EMBL/GenBank/DDBJ whole genome shotgun (WGS) entry which is preliminary data.</text>
</comment>
<evidence type="ECO:0000256" key="9">
    <source>
        <dbReference type="RuleBase" id="RU369079"/>
    </source>
</evidence>
<evidence type="ECO:0000313" key="11">
    <source>
        <dbReference type="EMBL" id="RKF20898.1"/>
    </source>
</evidence>
<name>A0A420EJR3_9ALTE</name>